<name>A0A6A6BWI0_ZASCE</name>
<evidence type="ECO:0000313" key="2">
    <source>
        <dbReference type="EMBL" id="KAF2159194.1"/>
    </source>
</evidence>
<evidence type="ECO:0008006" key="4">
    <source>
        <dbReference type="Google" id="ProtNLM"/>
    </source>
</evidence>
<dbReference type="EMBL" id="ML993641">
    <property type="protein sequence ID" value="KAF2159194.1"/>
    <property type="molecule type" value="Genomic_DNA"/>
</dbReference>
<dbReference type="Proteomes" id="UP000799537">
    <property type="component" value="Unassembled WGS sequence"/>
</dbReference>
<dbReference type="InterPro" id="IPR038883">
    <property type="entry name" value="AN11006-like"/>
</dbReference>
<keyword evidence="3" id="KW-1185">Reference proteome</keyword>
<evidence type="ECO:0000256" key="1">
    <source>
        <dbReference type="SAM" id="MobiDB-lite"/>
    </source>
</evidence>
<gene>
    <name evidence="2" type="ORF">M409DRAFT_61017</name>
</gene>
<dbReference type="OrthoDB" id="3650687at2759"/>
<dbReference type="GeneID" id="54567910"/>
<accession>A0A6A6BWI0</accession>
<proteinExistence type="predicted"/>
<dbReference type="PANTHER" id="PTHR42085">
    <property type="entry name" value="F-BOX DOMAIN-CONTAINING PROTEIN"/>
    <property type="match status" value="1"/>
</dbReference>
<dbReference type="RefSeq" id="XP_033660083.1">
    <property type="nucleotide sequence ID" value="XM_033814638.1"/>
</dbReference>
<organism evidence="2 3">
    <name type="scientific">Zasmidium cellare ATCC 36951</name>
    <dbReference type="NCBI Taxonomy" id="1080233"/>
    <lineage>
        <taxon>Eukaryota</taxon>
        <taxon>Fungi</taxon>
        <taxon>Dikarya</taxon>
        <taxon>Ascomycota</taxon>
        <taxon>Pezizomycotina</taxon>
        <taxon>Dothideomycetes</taxon>
        <taxon>Dothideomycetidae</taxon>
        <taxon>Mycosphaerellales</taxon>
        <taxon>Mycosphaerellaceae</taxon>
        <taxon>Zasmidium</taxon>
    </lineage>
</organism>
<evidence type="ECO:0000313" key="3">
    <source>
        <dbReference type="Proteomes" id="UP000799537"/>
    </source>
</evidence>
<sequence>MRRTDQALSALQSATPNFALQGSFYSTTPRDIKKSLQHTLISSATLPTAMSATDATAHTDHDDQLEARREAKPRTLLETRLNLKQQIDALVATHQNDQPPPFTSPELIIMAIIVSKNEFCNKHEILDWVEDTFPYWAKLARNGETTGNEDHAAFRPGDDAVHYMEQEFLDTLRAHELPLNQNSSHYAVRTDAAQIFLRRWLDPPRKGTFHFLDLPAELRNRIYELVLIFPNSRIELRRGIGSHGPIDLFATERDTAGTGTEGQHPILKPNEILNIALVNRQLAKETIPIFYGANQLSFSQGSAIASFVKITSPRRLRLIKQIEISVDVYRTYQPVHWREPDQEMGSTIEALSKAIPSLPTLTFKINGTRWQYDSRLEPRMGFIASQWSSFDKYSSLRAITKLAVQTKKCIILFNYEHQARHEYMKAIQEPVVEELKRLKGEAGSVRVTDADGRCVVVEEGDKQA</sequence>
<dbReference type="AlphaFoldDB" id="A0A6A6BWI0"/>
<protein>
    <recommendedName>
        <fullName evidence="4">F-box domain-containing protein</fullName>
    </recommendedName>
</protein>
<feature type="region of interest" description="Disordered" evidence="1">
    <location>
        <begin position="52"/>
        <end position="71"/>
    </location>
</feature>
<dbReference type="PANTHER" id="PTHR42085:SF1">
    <property type="entry name" value="F-BOX DOMAIN-CONTAINING PROTEIN"/>
    <property type="match status" value="1"/>
</dbReference>
<feature type="compositionally biased region" description="Basic and acidic residues" evidence="1">
    <location>
        <begin position="57"/>
        <end position="71"/>
    </location>
</feature>
<reference evidence="2" key="1">
    <citation type="journal article" date="2020" name="Stud. Mycol.">
        <title>101 Dothideomycetes genomes: a test case for predicting lifestyles and emergence of pathogens.</title>
        <authorList>
            <person name="Haridas S."/>
            <person name="Albert R."/>
            <person name="Binder M."/>
            <person name="Bloem J."/>
            <person name="Labutti K."/>
            <person name="Salamov A."/>
            <person name="Andreopoulos B."/>
            <person name="Baker S."/>
            <person name="Barry K."/>
            <person name="Bills G."/>
            <person name="Bluhm B."/>
            <person name="Cannon C."/>
            <person name="Castanera R."/>
            <person name="Culley D."/>
            <person name="Daum C."/>
            <person name="Ezra D."/>
            <person name="Gonzalez J."/>
            <person name="Henrissat B."/>
            <person name="Kuo A."/>
            <person name="Liang C."/>
            <person name="Lipzen A."/>
            <person name="Lutzoni F."/>
            <person name="Magnuson J."/>
            <person name="Mondo S."/>
            <person name="Nolan M."/>
            <person name="Ohm R."/>
            <person name="Pangilinan J."/>
            <person name="Park H.-J."/>
            <person name="Ramirez L."/>
            <person name="Alfaro M."/>
            <person name="Sun H."/>
            <person name="Tritt A."/>
            <person name="Yoshinaga Y."/>
            <person name="Zwiers L.-H."/>
            <person name="Turgeon B."/>
            <person name="Goodwin S."/>
            <person name="Spatafora J."/>
            <person name="Crous P."/>
            <person name="Grigoriev I."/>
        </authorList>
    </citation>
    <scope>NUCLEOTIDE SEQUENCE</scope>
    <source>
        <strain evidence="2">ATCC 36951</strain>
    </source>
</reference>